<dbReference type="GO" id="GO:0005634">
    <property type="term" value="C:nucleus"/>
    <property type="evidence" value="ECO:0007669"/>
    <property type="project" value="TreeGrafter"/>
</dbReference>
<reference evidence="7 8" key="1">
    <citation type="journal article" date="2022" name="DNA Res.">
        <title>Genome analysis of five recently described species of the CUG-Ser clade uncovers Candida theae as a new hybrid lineage with pathogenic potential in the Candida parapsilosis species complex.</title>
        <authorList>
            <person name="Mixao V."/>
            <person name="Del Olmo V."/>
            <person name="Hegedusova E."/>
            <person name="Saus E."/>
            <person name="Pryszcz L."/>
            <person name="Cillingova A."/>
            <person name="Nosek J."/>
            <person name="Gabaldon T."/>
        </authorList>
    </citation>
    <scope>NUCLEOTIDE SEQUENCE [LARGE SCALE GENOMIC DNA]</scope>
    <source>
        <strain evidence="7 8">CBS 12239</strain>
    </source>
</reference>
<comment type="caution">
    <text evidence="7">The sequence shown here is derived from an EMBL/GenBank/DDBJ whole genome shotgun (WGS) entry which is preliminary data.</text>
</comment>
<gene>
    <name evidence="7" type="ORF">KGF57_003729</name>
</gene>
<evidence type="ECO:0000256" key="5">
    <source>
        <dbReference type="SAM" id="MobiDB-lite"/>
    </source>
</evidence>
<evidence type="ECO:0000313" key="7">
    <source>
        <dbReference type="EMBL" id="KAI5955395.1"/>
    </source>
</evidence>
<feature type="domain" description="Transglutaminase-like" evidence="6">
    <location>
        <begin position="170"/>
        <end position="229"/>
    </location>
</feature>
<dbReference type="PANTHER" id="PTHR12143">
    <property type="entry name" value="PEPTIDE N-GLYCANASE PNGASE -RELATED"/>
    <property type="match status" value="1"/>
</dbReference>
<evidence type="ECO:0000313" key="8">
    <source>
        <dbReference type="Proteomes" id="UP001204833"/>
    </source>
</evidence>
<dbReference type="GO" id="GO:0046872">
    <property type="term" value="F:metal ion binding"/>
    <property type="evidence" value="ECO:0007669"/>
    <property type="project" value="UniProtKB-KW"/>
</dbReference>
<evidence type="ECO:0000259" key="6">
    <source>
        <dbReference type="SMART" id="SM00460"/>
    </source>
</evidence>
<dbReference type="InterPro" id="IPR038765">
    <property type="entry name" value="Papain-like_cys_pep_sf"/>
</dbReference>
<dbReference type="SUPFAM" id="SSF54001">
    <property type="entry name" value="Cysteine proteinases"/>
    <property type="match status" value="1"/>
</dbReference>
<proteinExistence type="inferred from homology"/>
<keyword evidence="3" id="KW-0862">Zinc</keyword>
<dbReference type="GO" id="GO:0005829">
    <property type="term" value="C:cytosol"/>
    <property type="evidence" value="ECO:0007669"/>
    <property type="project" value="TreeGrafter"/>
</dbReference>
<dbReference type="AlphaFoldDB" id="A0AAD5BD11"/>
<dbReference type="GeneID" id="76151787"/>
<evidence type="ECO:0000256" key="2">
    <source>
        <dbReference type="ARBA" id="ARBA00022723"/>
    </source>
</evidence>
<dbReference type="InterPro" id="IPR002931">
    <property type="entry name" value="Transglutaminase-like"/>
</dbReference>
<feature type="region of interest" description="Disordered" evidence="5">
    <location>
        <begin position="330"/>
        <end position="360"/>
    </location>
</feature>
<dbReference type="GO" id="GO:0000224">
    <property type="term" value="F:peptide-N4-(N-acetyl-beta-glucosaminyl)asparagine amidase activity"/>
    <property type="evidence" value="ECO:0007669"/>
    <property type="project" value="TreeGrafter"/>
</dbReference>
<protein>
    <recommendedName>
        <fullName evidence="4">Peptide:N-glycanase 1</fullName>
    </recommendedName>
</protein>
<name>A0AAD5BD11_9ASCO</name>
<comment type="similarity">
    <text evidence="1">Belongs to the transglutaminase-like superfamily. PNGase family.</text>
</comment>
<dbReference type="Proteomes" id="UP001204833">
    <property type="component" value="Unassembled WGS sequence"/>
</dbReference>
<evidence type="ECO:0000256" key="3">
    <source>
        <dbReference type="ARBA" id="ARBA00022833"/>
    </source>
</evidence>
<sequence length="360" mass="41718">MSTDIDYSRLKDDLIIEYAKKRLIIEKKAAASNLSEVQRSMSLQMMKSIYTHLNCLESYENANSLDKALDAIDLAKIYESVDRREQEKTNTKLNYDDFVVLELLRYFKHDFFKWVNSPSCPCGSTDVSTVGVKRPDSANNPDQISIIEIHQCQKCHHQIEFPRINNPVSLLRTRTGRCGEWVNCFLLILTALIGEGKDRIRYVWNNEDHVWCEYYSSGLRRWVHLDPCEGVFDETLLYCDNWGKRMSYVIGFNKNSVVDLSKKYITKDKQIDQSSVADPSKVEKVITYYNVKKADDYLTQSKSIYSERESWKALYTDVFVPRNLERGELRTEEEATVSSDLPKGRQTGSVEWTKARGEDG</sequence>
<keyword evidence="8" id="KW-1185">Reference proteome</keyword>
<evidence type="ECO:0000256" key="4">
    <source>
        <dbReference type="ARBA" id="ARBA00032858"/>
    </source>
</evidence>
<dbReference type="Pfam" id="PF03835">
    <property type="entry name" value="Rad4"/>
    <property type="match status" value="1"/>
</dbReference>
<dbReference type="SMART" id="SM00460">
    <property type="entry name" value="TGc"/>
    <property type="match status" value="1"/>
</dbReference>
<dbReference type="PANTHER" id="PTHR12143:SF19">
    <property type="entry name" value="PEPTIDE-N(4)-(N-ACETYL-BETA-GLUCOSAMINYL)ASPARAGINE AMIDASE"/>
    <property type="match status" value="1"/>
</dbReference>
<evidence type="ECO:0000256" key="1">
    <source>
        <dbReference type="ARBA" id="ARBA00009390"/>
    </source>
</evidence>
<dbReference type="RefSeq" id="XP_051607775.1">
    <property type="nucleotide sequence ID" value="XM_051753179.1"/>
</dbReference>
<dbReference type="EMBL" id="JAIHNG010000132">
    <property type="protein sequence ID" value="KAI5955395.1"/>
    <property type="molecule type" value="Genomic_DNA"/>
</dbReference>
<dbReference type="InterPro" id="IPR050883">
    <property type="entry name" value="PNGase"/>
</dbReference>
<organism evidence="7 8">
    <name type="scientific">Candida theae</name>
    <dbReference type="NCBI Taxonomy" id="1198502"/>
    <lineage>
        <taxon>Eukaryota</taxon>
        <taxon>Fungi</taxon>
        <taxon>Dikarya</taxon>
        <taxon>Ascomycota</taxon>
        <taxon>Saccharomycotina</taxon>
        <taxon>Pichiomycetes</taxon>
        <taxon>Debaryomycetaceae</taxon>
        <taxon>Candida/Lodderomyces clade</taxon>
        <taxon>Candida</taxon>
    </lineage>
</organism>
<dbReference type="GO" id="GO:0006516">
    <property type="term" value="P:glycoprotein catabolic process"/>
    <property type="evidence" value="ECO:0007669"/>
    <property type="project" value="TreeGrafter"/>
</dbReference>
<keyword evidence="2" id="KW-0479">Metal-binding</keyword>
<dbReference type="Gene3D" id="2.20.25.10">
    <property type="match status" value="1"/>
</dbReference>
<dbReference type="Gene3D" id="3.10.620.30">
    <property type="match status" value="1"/>
</dbReference>
<dbReference type="InterPro" id="IPR018325">
    <property type="entry name" value="Rad4/PNGase_transGLS-fold"/>
</dbReference>
<accession>A0AAD5BD11</accession>